<dbReference type="InterPro" id="IPR018551">
    <property type="entry name" value="DUF2007"/>
</dbReference>
<evidence type="ECO:0000313" key="2">
    <source>
        <dbReference type="EMBL" id="MDN3723841.1"/>
    </source>
</evidence>
<keyword evidence="3" id="KW-1185">Reference proteome</keyword>
<feature type="domain" description="DUF2007" evidence="1">
    <location>
        <begin position="20"/>
        <end position="71"/>
    </location>
</feature>
<evidence type="ECO:0000313" key="3">
    <source>
        <dbReference type="Proteomes" id="UP001244787"/>
    </source>
</evidence>
<organism evidence="2 3">
    <name type="scientific">Aequorivita aurantiaca</name>
    <dbReference type="NCBI Taxonomy" id="3053356"/>
    <lineage>
        <taxon>Bacteria</taxon>
        <taxon>Pseudomonadati</taxon>
        <taxon>Bacteroidota</taxon>
        <taxon>Flavobacteriia</taxon>
        <taxon>Flavobacteriales</taxon>
        <taxon>Flavobacteriaceae</taxon>
        <taxon>Aequorivita</taxon>
    </lineage>
</organism>
<evidence type="ECO:0000259" key="1">
    <source>
        <dbReference type="Pfam" id="PF09413"/>
    </source>
</evidence>
<dbReference type="Pfam" id="PF09413">
    <property type="entry name" value="DUF2007"/>
    <property type="match status" value="1"/>
</dbReference>
<proteinExistence type="predicted"/>
<reference evidence="2 3" key="1">
    <citation type="submission" date="2023-06" db="EMBL/GenBank/DDBJ databases">
        <authorList>
            <person name="Ye Y.-Q."/>
            <person name="Du Z.-J."/>
        </authorList>
    </citation>
    <scope>NUCLEOTIDE SEQUENCE [LARGE SCALE GENOMIC DNA]</scope>
    <source>
        <strain evidence="2 3">SDUM287046</strain>
    </source>
</reference>
<comment type="caution">
    <text evidence="2">The sequence shown here is derived from an EMBL/GenBank/DDBJ whole genome shotgun (WGS) entry which is preliminary data.</text>
</comment>
<gene>
    <name evidence="2" type="ORF">QRD02_05565</name>
</gene>
<dbReference type="Proteomes" id="UP001244787">
    <property type="component" value="Unassembled WGS sequence"/>
</dbReference>
<name>A0ABT8DEU9_9FLAO</name>
<dbReference type="RefSeq" id="WP_290253928.1">
    <property type="nucleotide sequence ID" value="NZ_JAUGQQ010000002.1"/>
</dbReference>
<sequence length="80" mass="8808">MSDNTEETVRIYTGSDMIATGLVVRLEEAGITPILRDDEQSGVMFGAGSKFDDQVRVFVREDELAIAQPIVDAYLIEIGE</sequence>
<dbReference type="EMBL" id="JAUGQQ010000002">
    <property type="protein sequence ID" value="MDN3723841.1"/>
    <property type="molecule type" value="Genomic_DNA"/>
</dbReference>
<accession>A0ABT8DEU9</accession>
<protein>
    <submittedName>
        <fullName evidence="2">DUF2007 domain-containing protein</fullName>
    </submittedName>
</protein>